<keyword evidence="6 10" id="KW-0521">NADP</keyword>
<dbReference type="PROSITE" id="PS51996">
    <property type="entry name" value="TR_MART"/>
    <property type="match status" value="1"/>
</dbReference>
<evidence type="ECO:0000256" key="3">
    <source>
        <dbReference type="ARBA" id="ARBA00022679"/>
    </source>
</evidence>
<dbReference type="Proteomes" id="UP000640999">
    <property type="component" value="Unassembled WGS sequence"/>
</dbReference>
<comment type="caution">
    <text evidence="11">The sequence shown here is derived from an EMBL/GenBank/DDBJ whole genome shotgun (WGS) entry which is preliminary data.</text>
</comment>
<dbReference type="EC" id="2.4.2.31" evidence="10"/>
<evidence type="ECO:0000256" key="6">
    <source>
        <dbReference type="ARBA" id="ARBA00022857"/>
    </source>
</evidence>
<keyword evidence="2 10" id="KW-0328">Glycosyltransferase</keyword>
<keyword evidence="5 10" id="KW-0732">Signal</keyword>
<dbReference type="PRINTS" id="PR00970">
    <property type="entry name" value="RIBTRNSFRASE"/>
</dbReference>
<organism evidence="11 12">
    <name type="scientific">Chloropsis hardwickii</name>
    <dbReference type="NCBI Taxonomy" id="667144"/>
    <lineage>
        <taxon>Eukaryota</taxon>
        <taxon>Metazoa</taxon>
        <taxon>Chordata</taxon>
        <taxon>Craniata</taxon>
        <taxon>Vertebrata</taxon>
        <taxon>Euteleostomi</taxon>
        <taxon>Archelosauria</taxon>
        <taxon>Archosauria</taxon>
        <taxon>Dinosauria</taxon>
        <taxon>Saurischia</taxon>
        <taxon>Theropoda</taxon>
        <taxon>Coelurosauria</taxon>
        <taxon>Aves</taxon>
        <taxon>Neognathae</taxon>
        <taxon>Neoaves</taxon>
        <taxon>Telluraves</taxon>
        <taxon>Australaves</taxon>
        <taxon>Passeriformes</taxon>
        <taxon>Corvoidea</taxon>
        <taxon>Irenidae</taxon>
        <taxon>Chloropsis</taxon>
    </lineage>
</organism>
<dbReference type="GO" id="GO:0044194">
    <property type="term" value="C:cytolytic granule"/>
    <property type="evidence" value="ECO:0007669"/>
    <property type="project" value="UniProtKB-ARBA"/>
</dbReference>
<name>A0A850VIN0_9CORV</name>
<dbReference type="FunFam" id="3.90.176.10:FF:000001">
    <property type="entry name" value="NAD(P)(+)--arginine ADP-ribosyltransferase"/>
    <property type="match status" value="1"/>
</dbReference>
<feature type="signal peptide" evidence="10">
    <location>
        <begin position="1"/>
        <end position="25"/>
    </location>
</feature>
<protein>
    <recommendedName>
        <fullName evidence="10">NAD(P)(+)--arginine ADP-ribosyltransferase</fullName>
        <ecNumber evidence="10">2.4.2.31</ecNumber>
    </recommendedName>
    <alternativeName>
        <fullName evidence="10">Mono(ADP-ribosyl)transferase</fullName>
    </alternativeName>
</protein>
<evidence type="ECO:0000256" key="10">
    <source>
        <dbReference type="RuleBase" id="RU361228"/>
    </source>
</evidence>
<evidence type="ECO:0000313" key="11">
    <source>
        <dbReference type="EMBL" id="NWH42300.1"/>
    </source>
</evidence>
<dbReference type="Pfam" id="PF01129">
    <property type="entry name" value="ART"/>
    <property type="match status" value="1"/>
</dbReference>
<evidence type="ECO:0000256" key="9">
    <source>
        <dbReference type="ARBA" id="ARBA00047597"/>
    </source>
</evidence>
<gene>
    <name evidence="11" type="primary">Nrt2_3</name>
    <name evidence="11" type="ORF">CHLHAR_R11350</name>
</gene>
<dbReference type="PANTHER" id="PTHR10339:SF1">
    <property type="entry name" value="ECTO-ADP-RIBOSYLTRANSFERASE 4"/>
    <property type="match status" value="1"/>
</dbReference>
<keyword evidence="8" id="KW-1015">Disulfide bond</keyword>
<dbReference type="AlphaFoldDB" id="A0A850VIN0"/>
<sequence>WPLPTMALLAHTLALLAMTTVTTVAINVVPLDTAPDSFDDQYINCGPAMIKVLPSLYNFETQKNPVFTLGWAKADAEWRKRGSHVAPLGSPAQAVAVMAYSMKYLYKQFNDAVRVAGRSPQEYRNNFHFKMLHFLLTQAVATLRQAQNGQCHQVFRGVHDIRFKAQKGQRIRFGQFTSTSPSKEVIQHYGTDTVFEIYTCYGADIQAFAYDHKNREVLIPPYETFEVTKVVRIGKKAKIQLRSIGTYSKYNCALL</sequence>
<keyword evidence="7 10" id="KW-0520">NAD</keyword>
<evidence type="ECO:0000256" key="8">
    <source>
        <dbReference type="ARBA" id="ARBA00023157"/>
    </source>
</evidence>
<evidence type="ECO:0000256" key="2">
    <source>
        <dbReference type="ARBA" id="ARBA00022676"/>
    </source>
</evidence>
<dbReference type="GO" id="GO:0106274">
    <property type="term" value="F:NAD+-protein-arginine ADP-ribosyltransferase activity"/>
    <property type="evidence" value="ECO:0007669"/>
    <property type="project" value="UniProtKB-EC"/>
</dbReference>
<evidence type="ECO:0000256" key="7">
    <source>
        <dbReference type="ARBA" id="ARBA00023027"/>
    </source>
</evidence>
<dbReference type="EMBL" id="WEIW01007088">
    <property type="protein sequence ID" value="NWH42300.1"/>
    <property type="molecule type" value="Genomic_DNA"/>
</dbReference>
<evidence type="ECO:0000256" key="1">
    <source>
        <dbReference type="ARBA" id="ARBA00009558"/>
    </source>
</evidence>
<dbReference type="InterPro" id="IPR050999">
    <property type="entry name" value="ADP-ribosyltransferase_ARG"/>
</dbReference>
<evidence type="ECO:0000256" key="5">
    <source>
        <dbReference type="ARBA" id="ARBA00022729"/>
    </source>
</evidence>
<dbReference type="Gene3D" id="3.90.176.10">
    <property type="entry name" value="Toxin ADP-ribosyltransferase, Chain A, domain 1"/>
    <property type="match status" value="1"/>
</dbReference>
<proteinExistence type="inferred from homology"/>
<dbReference type="GO" id="GO:0003950">
    <property type="term" value="F:NAD+ poly-ADP-ribosyltransferase activity"/>
    <property type="evidence" value="ECO:0007669"/>
    <property type="project" value="TreeGrafter"/>
</dbReference>
<dbReference type="OrthoDB" id="423533at2759"/>
<comment type="catalytic activity">
    <reaction evidence="9 10">
        <text>L-arginyl-[protein] + NAD(+) = N(omega)-(ADP-D-ribosyl)-L-arginyl-[protein] + nicotinamide + H(+)</text>
        <dbReference type="Rhea" id="RHEA:19149"/>
        <dbReference type="Rhea" id="RHEA-COMP:10532"/>
        <dbReference type="Rhea" id="RHEA-COMP:15087"/>
        <dbReference type="ChEBI" id="CHEBI:15378"/>
        <dbReference type="ChEBI" id="CHEBI:17154"/>
        <dbReference type="ChEBI" id="CHEBI:29965"/>
        <dbReference type="ChEBI" id="CHEBI:57540"/>
        <dbReference type="ChEBI" id="CHEBI:142554"/>
        <dbReference type="EC" id="2.4.2.31"/>
    </reaction>
</comment>
<reference evidence="11" key="1">
    <citation type="submission" date="2019-10" db="EMBL/GenBank/DDBJ databases">
        <title>Bird 10,000 Genomes (B10K) Project - Family phase.</title>
        <authorList>
            <person name="Zhang G."/>
        </authorList>
    </citation>
    <scope>NUCLEOTIDE SEQUENCE</scope>
    <source>
        <strain evidence="11">B10K-IZ-033-78</strain>
        <tissue evidence="11">Muscle</tissue>
    </source>
</reference>
<dbReference type="GO" id="GO:0016779">
    <property type="term" value="F:nucleotidyltransferase activity"/>
    <property type="evidence" value="ECO:0007669"/>
    <property type="project" value="UniProtKB-KW"/>
</dbReference>
<evidence type="ECO:0000256" key="4">
    <source>
        <dbReference type="ARBA" id="ARBA00022695"/>
    </source>
</evidence>
<keyword evidence="3 10" id="KW-0808">Transferase</keyword>
<feature type="non-terminal residue" evidence="11">
    <location>
        <position position="255"/>
    </location>
</feature>
<dbReference type="GO" id="GO:0046677">
    <property type="term" value="P:response to antibiotic"/>
    <property type="evidence" value="ECO:0007669"/>
    <property type="project" value="UniProtKB-ARBA"/>
</dbReference>
<keyword evidence="12" id="KW-1185">Reference proteome</keyword>
<feature type="non-terminal residue" evidence="11">
    <location>
        <position position="1"/>
    </location>
</feature>
<evidence type="ECO:0000313" key="12">
    <source>
        <dbReference type="Proteomes" id="UP000640999"/>
    </source>
</evidence>
<dbReference type="SUPFAM" id="SSF56399">
    <property type="entry name" value="ADP-ribosylation"/>
    <property type="match status" value="1"/>
</dbReference>
<feature type="chain" id="PRO_5033095948" description="NAD(P)(+)--arginine ADP-ribosyltransferase" evidence="10">
    <location>
        <begin position="26"/>
        <end position="255"/>
    </location>
</feature>
<comment type="similarity">
    <text evidence="1 10">Belongs to the Arg-specific ADP-ribosyltransferase family.</text>
</comment>
<dbReference type="GO" id="GO:0005615">
    <property type="term" value="C:extracellular space"/>
    <property type="evidence" value="ECO:0007669"/>
    <property type="project" value="UniProtKB-ARBA"/>
</dbReference>
<dbReference type="InterPro" id="IPR000768">
    <property type="entry name" value="ART"/>
</dbReference>
<keyword evidence="4" id="KW-0548">Nucleotidyltransferase</keyword>
<dbReference type="PROSITE" id="PS01291">
    <property type="entry name" value="ART"/>
    <property type="match status" value="1"/>
</dbReference>
<accession>A0A850VIN0</accession>
<dbReference type="PANTHER" id="PTHR10339">
    <property type="entry name" value="ADP-RIBOSYLTRANSFERASE"/>
    <property type="match status" value="1"/>
</dbReference>